<dbReference type="Gene3D" id="3.30.1520.10">
    <property type="entry name" value="Phox-like domain"/>
    <property type="match status" value="2"/>
</dbReference>
<feature type="region of interest" description="Disordered" evidence="4">
    <location>
        <begin position="544"/>
        <end position="564"/>
    </location>
</feature>
<dbReference type="Proteomes" id="UP001249851">
    <property type="component" value="Unassembled WGS sequence"/>
</dbReference>
<dbReference type="PROSITE" id="PS50002">
    <property type="entry name" value="SH3"/>
    <property type="match status" value="4"/>
</dbReference>
<dbReference type="EMBL" id="JARQWQ010000044">
    <property type="protein sequence ID" value="KAK2558414.1"/>
    <property type="molecule type" value="Genomic_DNA"/>
</dbReference>
<feature type="compositionally biased region" description="Basic and acidic residues" evidence="4">
    <location>
        <begin position="424"/>
        <end position="437"/>
    </location>
</feature>
<feature type="region of interest" description="Disordered" evidence="4">
    <location>
        <begin position="154"/>
        <end position="181"/>
    </location>
</feature>
<feature type="domain" description="SH3" evidence="5">
    <location>
        <begin position="351"/>
        <end position="410"/>
    </location>
</feature>
<dbReference type="InterPro" id="IPR001452">
    <property type="entry name" value="SH3_domain"/>
</dbReference>
<dbReference type="GO" id="GO:0035091">
    <property type="term" value="F:phosphatidylinositol binding"/>
    <property type="evidence" value="ECO:0007669"/>
    <property type="project" value="InterPro"/>
</dbReference>
<dbReference type="PROSITE" id="PS50195">
    <property type="entry name" value="PX"/>
    <property type="match status" value="1"/>
</dbReference>
<keyword evidence="1 3" id="KW-0728">SH3 domain</keyword>
<dbReference type="InterPro" id="IPR051228">
    <property type="entry name" value="NADPH_Oxidase/PX-Domain"/>
</dbReference>
<evidence type="ECO:0000313" key="8">
    <source>
        <dbReference type="Proteomes" id="UP001249851"/>
    </source>
</evidence>
<dbReference type="InterPro" id="IPR036028">
    <property type="entry name" value="SH3-like_dom_sf"/>
</dbReference>
<dbReference type="Gene3D" id="2.30.30.40">
    <property type="entry name" value="SH3 Domains"/>
    <property type="match status" value="4"/>
</dbReference>
<evidence type="ECO:0000313" key="7">
    <source>
        <dbReference type="EMBL" id="KAK2558414.1"/>
    </source>
</evidence>
<dbReference type="GO" id="GO:0005737">
    <property type="term" value="C:cytoplasm"/>
    <property type="evidence" value="ECO:0007669"/>
    <property type="project" value="TreeGrafter"/>
</dbReference>
<evidence type="ECO:0000256" key="4">
    <source>
        <dbReference type="SAM" id="MobiDB-lite"/>
    </source>
</evidence>
<proteinExistence type="predicted"/>
<evidence type="ECO:0000259" key="6">
    <source>
        <dbReference type="PROSITE" id="PS50195"/>
    </source>
</evidence>
<name>A0AAD9QC07_ACRCE</name>
<dbReference type="GO" id="GO:0016176">
    <property type="term" value="F:superoxide-generating NADPH oxidase activator activity"/>
    <property type="evidence" value="ECO:0007669"/>
    <property type="project" value="TreeGrafter"/>
</dbReference>
<dbReference type="SMART" id="SM00326">
    <property type="entry name" value="SH3"/>
    <property type="match status" value="4"/>
</dbReference>
<feature type="domain" description="PX" evidence="6">
    <location>
        <begin position="423"/>
        <end position="543"/>
    </location>
</feature>
<feature type="domain" description="SH3" evidence="5">
    <location>
        <begin position="642"/>
        <end position="701"/>
    </location>
</feature>
<feature type="region of interest" description="Disordered" evidence="4">
    <location>
        <begin position="719"/>
        <end position="818"/>
    </location>
</feature>
<feature type="compositionally biased region" description="Low complexity" evidence="4">
    <location>
        <begin position="305"/>
        <end position="316"/>
    </location>
</feature>
<feature type="region of interest" description="Disordered" evidence="4">
    <location>
        <begin position="289"/>
        <end position="352"/>
    </location>
</feature>
<dbReference type="SUPFAM" id="SSF64268">
    <property type="entry name" value="PX domain"/>
    <property type="match status" value="2"/>
</dbReference>
<dbReference type="AlphaFoldDB" id="A0AAD9QC07"/>
<dbReference type="GO" id="GO:0042554">
    <property type="term" value="P:superoxide anion generation"/>
    <property type="evidence" value="ECO:0007669"/>
    <property type="project" value="TreeGrafter"/>
</dbReference>
<gene>
    <name evidence="7" type="ORF">P5673_019120</name>
</gene>
<dbReference type="InterPro" id="IPR036871">
    <property type="entry name" value="PX_dom_sf"/>
</dbReference>
<dbReference type="Pfam" id="PF07653">
    <property type="entry name" value="SH3_2"/>
    <property type="match status" value="1"/>
</dbReference>
<keyword evidence="2" id="KW-0677">Repeat</keyword>
<feature type="compositionally biased region" description="Low complexity" evidence="4">
    <location>
        <begin position="410"/>
        <end position="420"/>
    </location>
</feature>
<reference evidence="7" key="2">
    <citation type="journal article" date="2023" name="Science">
        <title>Genomic signatures of disease resistance in endangered staghorn corals.</title>
        <authorList>
            <person name="Vollmer S.V."/>
            <person name="Selwyn J.D."/>
            <person name="Despard B.A."/>
            <person name="Roesel C.L."/>
        </authorList>
    </citation>
    <scope>NUCLEOTIDE SEQUENCE</scope>
    <source>
        <strain evidence="7">K2</strain>
    </source>
</reference>
<dbReference type="CDD" id="cd11856">
    <property type="entry name" value="SH3_p47phox_like"/>
    <property type="match status" value="1"/>
</dbReference>
<reference evidence="7" key="1">
    <citation type="journal article" date="2023" name="G3 (Bethesda)">
        <title>Whole genome assembly and annotation of the endangered Caribbean coral Acropora cervicornis.</title>
        <authorList>
            <person name="Selwyn J.D."/>
            <person name="Vollmer S.V."/>
        </authorList>
    </citation>
    <scope>NUCLEOTIDE SEQUENCE</scope>
    <source>
        <strain evidence="7">K2</strain>
    </source>
</reference>
<dbReference type="Pfam" id="PF00018">
    <property type="entry name" value="SH3_1"/>
    <property type="match status" value="3"/>
</dbReference>
<comment type="caution">
    <text evidence="7">The sequence shown here is derived from an EMBL/GenBank/DDBJ whole genome shotgun (WGS) entry which is preliminary data.</text>
</comment>
<evidence type="ECO:0000256" key="3">
    <source>
        <dbReference type="PROSITE-ProRule" id="PRU00192"/>
    </source>
</evidence>
<dbReference type="PANTHER" id="PTHR15706:SF2">
    <property type="entry name" value="SH3 AND PX DOMAIN-CONTAINING PROTEIN 2A"/>
    <property type="match status" value="1"/>
</dbReference>
<dbReference type="Pfam" id="PF00787">
    <property type="entry name" value="PX"/>
    <property type="match status" value="1"/>
</dbReference>
<organism evidence="7 8">
    <name type="scientific">Acropora cervicornis</name>
    <name type="common">Staghorn coral</name>
    <dbReference type="NCBI Taxonomy" id="6130"/>
    <lineage>
        <taxon>Eukaryota</taxon>
        <taxon>Metazoa</taxon>
        <taxon>Cnidaria</taxon>
        <taxon>Anthozoa</taxon>
        <taxon>Hexacorallia</taxon>
        <taxon>Scleractinia</taxon>
        <taxon>Astrocoeniina</taxon>
        <taxon>Acroporidae</taxon>
        <taxon>Acropora</taxon>
    </lineage>
</organism>
<evidence type="ECO:0000256" key="1">
    <source>
        <dbReference type="ARBA" id="ARBA00022443"/>
    </source>
</evidence>
<feature type="compositionally biased region" description="Polar residues" evidence="4">
    <location>
        <begin position="166"/>
        <end position="175"/>
    </location>
</feature>
<feature type="region of interest" description="Disordered" evidence="4">
    <location>
        <begin position="246"/>
        <end position="273"/>
    </location>
</feature>
<feature type="domain" description="SH3" evidence="5">
    <location>
        <begin position="976"/>
        <end position="1036"/>
    </location>
</feature>
<accession>A0AAD9QC07</accession>
<feature type="domain" description="SH3" evidence="5">
    <location>
        <begin position="570"/>
        <end position="629"/>
    </location>
</feature>
<feature type="compositionally biased region" description="Basic and acidic residues" evidence="4">
    <location>
        <begin position="323"/>
        <end position="336"/>
    </location>
</feature>
<evidence type="ECO:0000256" key="2">
    <source>
        <dbReference type="ARBA" id="ARBA00022737"/>
    </source>
</evidence>
<feature type="region of interest" description="Disordered" evidence="4">
    <location>
        <begin position="900"/>
        <end position="932"/>
    </location>
</feature>
<sequence>MEGQKTVLSACVTGSLPSQDGKEAYKINVVFSDGSKVVLRKTYEEFVGLQGVVYELLKKKAGYSRKTSRSLVSPLPDLNSTLSRILSKDTDLKKMSKVDEFMKEVTETETFLTFFGAFLDVSGNCERFEEEEELKRINKESHVLSGSDSLRSLPIYSPLPKRKTSNQENSSQIRENVNDETRQEIFMKLKEKSPTKQVPQIPRRRITSCTGEDLGNRSPRPGLIRRPFTVAENLSDMKGENIDTTAKFTERPYSPATTPVSSPRPGLKKRPFSTGLSIADKLDEMNVAEVGSKQSPRASPRSPRELSQQLSRSQESVTPPPENPRDSDSVVSVRKESRARKISSQTGRLSPPKIKYTAVSSFHGEGKGEVVLEEGEEVEVLQKEGSGWWYVKTEVSEGWAPCAFLVPVQSSRSSSPVPASQEQSSERQDENSSEGQKEEGTVKVYILKVVWSDGTINIVYRQCSDFFYLQENLRKEFPSAIGKEIPVLKGKKFTENCRFCFKDGTCKRRQFMNQFCHELINAPDHISKSAAVMTFCRPRASDLLPHGQNDNNDNKSSENNDDNVQISGPVVFEQYIVVADYKKKNKNDISLTAGETVDVVERNDYGWWLVDREGELGWAPASHLEPVDDGSEITTSKTFPPGQEEIYQSIESYEARAEDELSFDVGVMLKVVEKTLDGWWLVRFQGDEGWAPAMHMKKVADSSDSSLSSSGQLNDLDIVAFNGDSEGGDGKEMKRTPPTRRSMVQKSIRRKPKVSTSTVPTEEAIKEEAEPSETTNKKNTRSISVPSQPTNSPLVSPRASPRPKLKSRSSDMVPGDASHQLLNREVSISSGYGSSPTGSLTSLASEVFTAPEESPAPIKKCATLPRFEDVTEESGIPRSHSVTSFAQYKKENELAVNGNVSLGLRSPSGRWSPVPAPRKTSTSRRSPLAGSPATIQEMKMSSQQSSLEIENENAFDFNNSAETPRRISRSPSPNEKAELVFRALYPYISQEDGEITFNVGDVVEVIQRGQNGWWLLKSDKAGMGWGPSNYLESVVN</sequence>
<dbReference type="SUPFAM" id="SSF50044">
    <property type="entry name" value="SH3-domain"/>
    <property type="match status" value="4"/>
</dbReference>
<dbReference type="PANTHER" id="PTHR15706">
    <property type="entry name" value="SH3 MULTIPLE DOMAIN"/>
    <property type="match status" value="1"/>
</dbReference>
<evidence type="ECO:0000259" key="5">
    <source>
        <dbReference type="PROSITE" id="PS50002"/>
    </source>
</evidence>
<keyword evidence="8" id="KW-1185">Reference proteome</keyword>
<feature type="compositionally biased region" description="Polar residues" evidence="4">
    <location>
        <begin position="781"/>
        <end position="794"/>
    </location>
</feature>
<feature type="region of interest" description="Disordered" evidence="4">
    <location>
        <begin position="410"/>
        <end position="437"/>
    </location>
</feature>
<protein>
    <submittedName>
        <fullName evidence="7">SH3 and PX domain-containing protein 2B</fullName>
    </submittedName>
</protein>
<dbReference type="InterPro" id="IPR001683">
    <property type="entry name" value="PX_dom"/>
</dbReference>